<organism evidence="2 3">
    <name type="scientific">Roseburia intestinalis</name>
    <dbReference type="NCBI Taxonomy" id="166486"/>
    <lineage>
        <taxon>Bacteria</taxon>
        <taxon>Bacillati</taxon>
        <taxon>Bacillota</taxon>
        <taxon>Clostridia</taxon>
        <taxon>Lachnospirales</taxon>
        <taxon>Lachnospiraceae</taxon>
        <taxon>Roseburia</taxon>
    </lineage>
</organism>
<dbReference type="AlphaFoldDB" id="A0A173S9D1"/>
<dbReference type="PANTHER" id="PTHR43649">
    <property type="entry name" value="ARABINOSE-BINDING PROTEIN-RELATED"/>
    <property type="match status" value="1"/>
</dbReference>
<feature type="chain" id="PRO_5039133094" evidence="1">
    <location>
        <begin position="20"/>
        <end position="467"/>
    </location>
</feature>
<dbReference type="CDD" id="cd13585">
    <property type="entry name" value="PBP2_TMBP_like"/>
    <property type="match status" value="1"/>
</dbReference>
<dbReference type="STRING" id="166486.ERS852572_00872"/>
<dbReference type="InterPro" id="IPR050490">
    <property type="entry name" value="Bact_solute-bd_prot1"/>
</dbReference>
<name>A0A173S9D1_9FIRM</name>
<keyword evidence="1" id="KW-0732">Signal</keyword>
<reference evidence="2 3" key="1">
    <citation type="submission" date="2015-09" db="EMBL/GenBank/DDBJ databases">
        <authorList>
            <consortium name="Pathogen Informatics"/>
        </authorList>
    </citation>
    <scope>NUCLEOTIDE SEQUENCE [LARGE SCALE GENOMIC DNA]</scope>
    <source>
        <strain evidence="2 3">2789STDY5834960</strain>
    </source>
</reference>
<dbReference type="RefSeq" id="WP_055193443.1">
    <property type="nucleotide sequence ID" value="NZ_CABIYH010000005.1"/>
</dbReference>
<dbReference type="SUPFAM" id="SSF53850">
    <property type="entry name" value="Periplasmic binding protein-like II"/>
    <property type="match status" value="1"/>
</dbReference>
<accession>A0A173S9D1</accession>
<proteinExistence type="predicted"/>
<dbReference type="Proteomes" id="UP000095350">
    <property type="component" value="Unassembled WGS sequence"/>
</dbReference>
<dbReference type="PaxDb" id="166486-ERS852572_00872"/>
<dbReference type="PROSITE" id="PS51257">
    <property type="entry name" value="PROKAR_LIPOPROTEIN"/>
    <property type="match status" value="1"/>
</dbReference>
<evidence type="ECO:0000313" key="3">
    <source>
        <dbReference type="Proteomes" id="UP000095350"/>
    </source>
</evidence>
<dbReference type="Gene3D" id="3.40.190.10">
    <property type="entry name" value="Periplasmic binding protein-like II"/>
    <property type="match status" value="1"/>
</dbReference>
<dbReference type="OrthoDB" id="362670at2"/>
<protein>
    <submittedName>
        <fullName evidence="2">Putative ABC transporter substrate-binding protein yesO</fullName>
    </submittedName>
</protein>
<dbReference type="PANTHER" id="PTHR43649:SF12">
    <property type="entry name" value="DIACETYLCHITOBIOSE BINDING PROTEIN DASA"/>
    <property type="match status" value="1"/>
</dbReference>
<dbReference type="Pfam" id="PF01547">
    <property type="entry name" value="SBP_bac_1"/>
    <property type="match status" value="1"/>
</dbReference>
<sequence length="467" mass="51096">MFRKSLVFLLGASMVLSLAGCGGSSGGGEDTSKDYVQETKSDGDKKVISFYSWSEMAEQDFDKAVIAQYEKEHPDVDVVENFIPYNEYLSKMNTMAAADSMPDVFKLPEANVMEWGTKGAVLDLKPLYDKVGIKPEEKMLESAIFRSGDNIWGAGCNLATLALYYNKDLLKEAGIEFPSTDADNPWSWTEFVENAKKLTKDGNGKHSGEDGFDSDNISVYGTMMPTDWVVYMPLLYSNGSGIASKDGTKLEINTEKGVEVIQSIADLSLKEQCAPSVAMAKGAFADKSTMLMNGQVAMLIDGSWALSNYTNEGFDVGVAQIPAFSQPANMSWTAGICMSPKDADNEEAFDFYCYYTDFNNAITAAKENNVGLGGLPQTFDVFDGGENEKAWKSTYTKVDESENCDAFKNILIHEGTRLGENVTLKNFPVIVDNTIVPLLDNVWLGEQTAEEALGSLDVSSELQGTWN</sequence>
<dbReference type="InterPro" id="IPR006059">
    <property type="entry name" value="SBP"/>
</dbReference>
<evidence type="ECO:0000256" key="1">
    <source>
        <dbReference type="SAM" id="SignalP"/>
    </source>
</evidence>
<gene>
    <name evidence="2" type="primary">yesO</name>
    <name evidence="2" type="ORF">ERS852572_00872</name>
</gene>
<dbReference type="EMBL" id="CYXZ01000005">
    <property type="protein sequence ID" value="CUM87114.1"/>
    <property type="molecule type" value="Genomic_DNA"/>
</dbReference>
<evidence type="ECO:0000313" key="2">
    <source>
        <dbReference type="EMBL" id="CUM87114.1"/>
    </source>
</evidence>
<feature type="signal peptide" evidence="1">
    <location>
        <begin position="1"/>
        <end position="19"/>
    </location>
</feature>